<dbReference type="EMBL" id="RCZA01000005">
    <property type="protein sequence ID" value="TPG83737.1"/>
    <property type="molecule type" value="Genomic_DNA"/>
</dbReference>
<dbReference type="AlphaFoldDB" id="A0A502I9Y2"/>
<evidence type="ECO:0000313" key="2">
    <source>
        <dbReference type="EMBL" id="TPG83737.1"/>
    </source>
</evidence>
<feature type="domain" description="LRAT" evidence="1">
    <location>
        <begin position="9"/>
        <end position="73"/>
    </location>
</feature>
<sequence>MPTLPAGSHLIVGRGLYTHHGIYVGQDHVIHYSGNLRRFGARYLPGIRIGACREEAQRGSKAALSLPLFTCLP</sequence>
<evidence type="ECO:0000313" key="3">
    <source>
        <dbReference type="Proteomes" id="UP000320914"/>
    </source>
</evidence>
<organism evidence="2 3">
    <name type="scientific">Pseudomonas mandelii</name>
    <dbReference type="NCBI Taxonomy" id="75612"/>
    <lineage>
        <taxon>Bacteria</taxon>
        <taxon>Pseudomonadati</taxon>
        <taxon>Pseudomonadota</taxon>
        <taxon>Gammaproteobacteria</taxon>
        <taxon>Pseudomonadales</taxon>
        <taxon>Pseudomonadaceae</taxon>
        <taxon>Pseudomonas</taxon>
    </lineage>
</organism>
<dbReference type="RefSeq" id="WP_140678791.1">
    <property type="nucleotide sequence ID" value="NZ_RCZA01000005.1"/>
</dbReference>
<gene>
    <name evidence="2" type="ORF">EAH74_12600</name>
</gene>
<comment type="caution">
    <text evidence="2">The sequence shown here is derived from an EMBL/GenBank/DDBJ whole genome shotgun (WGS) entry which is preliminary data.</text>
</comment>
<dbReference type="Gene3D" id="3.90.1720.10">
    <property type="entry name" value="endopeptidase domain like (from Nostoc punctiforme)"/>
    <property type="match status" value="1"/>
</dbReference>
<dbReference type="InterPro" id="IPR007053">
    <property type="entry name" value="LRAT_dom"/>
</dbReference>
<evidence type="ECO:0000259" key="1">
    <source>
        <dbReference type="PROSITE" id="PS51934"/>
    </source>
</evidence>
<dbReference type="Pfam" id="PF04970">
    <property type="entry name" value="LRAT"/>
    <property type="match status" value="1"/>
</dbReference>
<accession>A0A502I9Y2</accession>
<dbReference type="Proteomes" id="UP000320914">
    <property type="component" value="Unassembled WGS sequence"/>
</dbReference>
<protein>
    <recommendedName>
        <fullName evidence="1">LRAT domain-containing protein</fullName>
    </recommendedName>
</protein>
<proteinExistence type="predicted"/>
<dbReference type="PROSITE" id="PS51934">
    <property type="entry name" value="LRAT"/>
    <property type="match status" value="1"/>
</dbReference>
<name>A0A502I9Y2_9PSED</name>
<reference evidence="2 3" key="1">
    <citation type="journal article" date="2019" name="Environ. Microbiol.">
        <title>Species interactions and distinct microbial communities in high Arctic permafrost affected cryosols are associated with the CH4 and CO2 gas fluxes.</title>
        <authorList>
            <person name="Altshuler I."/>
            <person name="Hamel J."/>
            <person name="Turney S."/>
            <person name="Magnuson E."/>
            <person name="Levesque R."/>
            <person name="Greer C."/>
            <person name="Whyte L.G."/>
        </authorList>
    </citation>
    <scope>NUCLEOTIDE SEQUENCE [LARGE SCALE GENOMIC DNA]</scope>
    <source>
        <strain evidence="2 3">OWC5</strain>
    </source>
</reference>